<feature type="domain" description="Transposase IS30-like HTH" evidence="2">
    <location>
        <begin position="2"/>
        <end position="45"/>
    </location>
</feature>
<dbReference type="AlphaFoldDB" id="A0A0S4M3Q4"/>
<dbReference type="PANTHER" id="PTHR10948:SF23">
    <property type="entry name" value="TRANSPOSASE INSI FOR INSERTION SEQUENCE ELEMENT IS30A-RELATED"/>
    <property type="match status" value="1"/>
</dbReference>
<evidence type="ECO:0000259" key="2">
    <source>
        <dbReference type="Pfam" id="PF13936"/>
    </source>
</evidence>
<dbReference type="OrthoDB" id="9803231at2"/>
<evidence type="ECO:0000313" key="3">
    <source>
        <dbReference type="EMBL" id="CUT17631.1"/>
    </source>
</evidence>
<dbReference type="GO" id="GO:0005829">
    <property type="term" value="C:cytosol"/>
    <property type="evidence" value="ECO:0007669"/>
    <property type="project" value="TreeGrafter"/>
</dbReference>
<dbReference type="Gene3D" id="1.10.10.10">
    <property type="entry name" value="Winged helix-like DNA-binding domain superfamily/Winged helix DNA-binding domain"/>
    <property type="match status" value="1"/>
</dbReference>
<reference evidence="4" key="1">
    <citation type="submission" date="2015-11" db="EMBL/GenBank/DDBJ databases">
        <authorList>
            <person name="Seth-Smith H.M.B."/>
        </authorList>
    </citation>
    <scope>NUCLEOTIDE SEQUENCE [LARGE SCALE GENOMIC DNA]</scope>
    <source>
        <strain evidence="4">2013Ark11</strain>
    </source>
</reference>
<accession>A0A0S4M3Q4</accession>
<proteinExistence type="predicted"/>
<sequence>MKYSHISERERFMIYELSQKGCSITEIAHHLNRSISTISREIKRNKGQRGYRPKQAQEKARQRSKISCSNGRRVSPQAWEFAQSKIKQGWSPEKIATYLKEYGKFRISHETIYKRVYEDKRKGGTLWAHLPSNQK</sequence>
<feature type="region of interest" description="Disordered" evidence="1">
    <location>
        <begin position="44"/>
        <end position="71"/>
    </location>
</feature>
<evidence type="ECO:0000256" key="1">
    <source>
        <dbReference type="SAM" id="MobiDB-lite"/>
    </source>
</evidence>
<dbReference type="InterPro" id="IPR051917">
    <property type="entry name" value="Transposase-Integrase"/>
</dbReference>
<dbReference type="PATRIC" id="fig|1561003.3.peg.806"/>
<dbReference type="Pfam" id="PF13936">
    <property type="entry name" value="HTH_38"/>
    <property type="match status" value="1"/>
</dbReference>
<keyword evidence="4" id="KW-1185">Reference proteome</keyword>
<protein>
    <submittedName>
        <fullName evidence="3">Putative HTH DNA binding protein</fullName>
    </submittedName>
</protein>
<dbReference type="SUPFAM" id="SSF46689">
    <property type="entry name" value="Homeodomain-like"/>
    <property type="match status" value="1"/>
</dbReference>
<organism evidence="3 4">
    <name type="scientific">Candidatus Ichthyocystis hellenicum</name>
    <dbReference type="NCBI Taxonomy" id="1561003"/>
    <lineage>
        <taxon>Bacteria</taxon>
        <taxon>Pseudomonadati</taxon>
        <taxon>Pseudomonadota</taxon>
        <taxon>Betaproteobacteria</taxon>
        <taxon>Burkholderiales</taxon>
        <taxon>Candidatus Ichthyocystis</taxon>
    </lineage>
</organism>
<dbReference type="Proteomes" id="UP000198651">
    <property type="component" value="Chromosome I"/>
</dbReference>
<dbReference type="RefSeq" id="WP_092343225.1">
    <property type="nucleotide sequence ID" value="NZ_FLSL01000021.1"/>
</dbReference>
<evidence type="ECO:0000313" key="4">
    <source>
        <dbReference type="Proteomes" id="UP000198651"/>
    </source>
</evidence>
<dbReference type="PANTHER" id="PTHR10948">
    <property type="entry name" value="TRANSPOSASE"/>
    <property type="match status" value="1"/>
</dbReference>
<gene>
    <name evidence="3" type="ORF">Ark11_0805</name>
</gene>
<dbReference type="EMBL" id="LN906597">
    <property type="protein sequence ID" value="CUT17631.1"/>
    <property type="molecule type" value="Genomic_DNA"/>
</dbReference>
<dbReference type="GO" id="GO:0004803">
    <property type="term" value="F:transposase activity"/>
    <property type="evidence" value="ECO:0007669"/>
    <property type="project" value="TreeGrafter"/>
</dbReference>
<dbReference type="InterPro" id="IPR025246">
    <property type="entry name" value="IS30-like_HTH"/>
</dbReference>
<dbReference type="GO" id="GO:0032196">
    <property type="term" value="P:transposition"/>
    <property type="evidence" value="ECO:0007669"/>
    <property type="project" value="TreeGrafter"/>
</dbReference>
<name>A0A0S4M3Q4_9BURK</name>
<dbReference type="InterPro" id="IPR036388">
    <property type="entry name" value="WH-like_DNA-bd_sf"/>
</dbReference>
<dbReference type="InterPro" id="IPR009057">
    <property type="entry name" value="Homeodomain-like_sf"/>
</dbReference>